<evidence type="ECO:0000256" key="3">
    <source>
        <dbReference type="ARBA" id="ARBA00022630"/>
    </source>
</evidence>
<feature type="domain" description="Acyl-CoA dehydrogenase/oxidase C-terminal" evidence="6">
    <location>
        <begin position="212"/>
        <end position="350"/>
    </location>
</feature>
<evidence type="ECO:0000313" key="8">
    <source>
        <dbReference type="EMBL" id="XAY04033.1"/>
    </source>
</evidence>
<dbReference type="PANTHER" id="PTHR43884:SF20">
    <property type="entry name" value="ACYL-COA DEHYDROGENASE FADE28"/>
    <property type="match status" value="1"/>
</dbReference>
<dbReference type="PANTHER" id="PTHR43884">
    <property type="entry name" value="ACYL-COA DEHYDROGENASE"/>
    <property type="match status" value="1"/>
</dbReference>
<dbReference type="Pfam" id="PF00441">
    <property type="entry name" value="Acyl-CoA_dh_1"/>
    <property type="match status" value="1"/>
</dbReference>
<evidence type="ECO:0000259" key="6">
    <source>
        <dbReference type="Pfam" id="PF00441"/>
    </source>
</evidence>
<evidence type="ECO:0000256" key="1">
    <source>
        <dbReference type="ARBA" id="ARBA00001974"/>
    </source>
</evidence>
<gene>
    <name evidence="8" type="primary">carC_2</name>
    <name evidence="8" type="ORF">DSM112329_00859</name>
</gene>
<dbReference type="InterPro" id="IPR013786">
    <property type="entry name" value="AcylCoA_DH/ox_N"/>
</dbReference>
<dbReference type="InterPro" id="IPR037069">
    <property type="entry name" value="AcylCoA_DH/ox_N_sf"/>
</dbReference>
<dbReference type="Gene3D" id="1.20.140.10">
    <property type="entry name" value="Butyryl-CoA Dehydrogenase, subunit A, domain 3"/>
    <property type="match status" value="1"/>
</dbReference>
<dbReference type="KEGG" id="parq:DSM112329_00859"/>
<dbReference type="EC" id="1.3.1.108" evidence="8"/>
<dbReference type="SUPFAM" id="SSF56645">
    <property type="entry name" value="Acyl-CoA dehydrogenase NM domain-like"/>
    <property type="match status" value="1"/>
</dbReference>
<dbReference type="AlphaFoldDB" id="A0AAU7AR31"/>
<accession>A0AAU7AR31</accession>
<reference evidence="8" key="1">
    <citation type="submission" date="2022-12" db="EMBL/GenBank/DDBJ databases">
        <title>Paraconexibacter alkalitolerans sp. nov. and Baekduia alba sp. nov., isolated from soil and emended description of the genera Paraconexibacter (Chun et al., 2020) and Baekduia (An et al., 2020).</title>
        <authorList>
            <person name="Vieira S."/>
            <person name="Huber K.J."/>
            <person name="Geppert A."/>
            <person name="Wolf J."/>
            <person name="Neumann-Schaal M."/>
            <person name="Muesken M."/>
            <person name="Overmann J."/>
        </authorList>
    </citation>
    <scope>NUCLEOTIDE SEQUENCE</scope>
    <source>
        <strain evidence="8">AEG42_29</strain>
    </source>
</reference>
<comment type="cofactor">
    <cofactor evidence="1">
        <name>FAD</name>
        <dbReference type="ChEBI" id="CHEBI:57692"/>
    </cofactor>
</comment>
<protein>
    <submittedName>
        <fullName evidence="8">Caffeyl-CoA reductase-Etf complex subunit CarC</fullName>
        <ecNumber evidence="8">1.3.1.108</ecNumber>
    </submittedName>
</protein>
<dbReference type="GO" id="GO:0050660">
    <property type="term" value="F:flavin adenine dinucleotide binding"/>
    <property type="evidence" value="ECO:0007669"/>
    <property type="project" value="InterPro"/>
</dbReference>
<evidence type="ECO:0000256" key="5">
    <source>
        <dbReference type="ARBA" id="ARBA00023002"/>
    </source>
</evidence>
<name>A0AAU7AR31_9ACTN</name>
<keyword evidence="4" id="KW-0274">FAD</keyword>
<dbReference type="Gene3D" id="1.10.540.10">
    <property type="entry name" value="Acyl-CoA dehydrogenase/oxidase, N-terminal domain"/>
    <property type="match status" value="1"/>
</dbReference>
<evidence type="ECO:0000256" key="4">
    <source>
        <dbReference type="ARBA" id="ARBA00022827"/>
    </source>
</evidence>
<dbReference type="GO" id="GO:0003995">
    <property type="term" value="F:acyl-CoA dehydrogenase activity"/>
    <property type="evidence" value="ECO:0007669"/>
    <property type="project" value="TreeGrafter"/>
</dbReference>
<dbReference type="InterPro" id="IPR036250">
    <property type="entry name" value="AcylCo_DH-like_C"/>
</dbReference>
<comment type="similarity">
    <text evidence="2">Belongs to the acyl-CoA dehydrogenase family.</text>
</comment>
<dbReference type="InterPro" id="IPR009100">
    <property type="entry name" value="AcylCoA_DH/oxidase_NM_dom_sf"/>
</dbReference>
<dbReference type="SUPFAM" id="SSF47203">
    <property type="entry name" value="Acyl-CoA dehydrogenase C-terminal domain-like"/>
    <property type="match status" value="1"/>
</dbReference>
<dbReference type="Pfam" id="PF02771">
    <property type="entry name" value="Acyl-CoA_dh_N"/>
    <property type="match status" value="1"/>
</dbReference>
<proteinExistence type="inferred from homology"/>
<dbReference type="EMBL" id="CP114014">
    <property type="protein sequence ID" value="XAY04033.1"/>
    <property type="molecule type" value="Genomic_DNA"/>
</dbReference>
<evidence type="ECO:0000259" key="7">
    <source>
        <dbReference type="Pfam" id="PF02771"/>
    </source>
</evidence>
<feature type="domain" description="Acyl-CoA dehydrogenase/oxidase N-terminal" evidence="7">
    <location>
        <begin position="10"/>
        <end position="94"/>
    </location>
</feature>
<dbReference type="InterPro" id="IPR009075">
    <property type="entry name" value="AcylCo_DH/oxidase_C"/>
</dbReference>
<keyword evidence="5 8" id="KW-0560">Oxidoreductase</keyword>
<organism evidence="8">
    <name type="scientific">Paraconexibacter sp. AEG42_29</name>
    <dbReference type="NCBI Taxonomy" id="2997339"/>
    <lineage>
        <taxon>Bacteria</taxon>
        <taxon>Bacillati</taxon>
        <taxon>Actinomycetota</taxon>
        <taxon>Thermoleophilia</taxon>
        <taxon>Solirubrobacterales</taxon>
        <taxon>Paraconexibacteraceae</taxon>
        <taxon>Paraconexibacter</taxon>
    </lineage>
</organism>
<keyword evidence="3" id="KW-0285">Flavoprotein</keyword>
<evidence type="ECO:0000256" key="2">
    <source>
        <dbReference type="ARBA" id="ARBA00009347"/>
    </source>
</evidence>
<sequence length="353" mass="36305">MVAGMDLSYTDEQQFLREAVRGTLDREASLAMVREWVLEGDVDLAPAQELAVRSGWTGIGIDEERGGQGGGLLELTVLAEELGRAGVPADPLYATLLGAVLLGSSTSDDAAALVGAAAEGETTLAIVVPGDAPLDAGATGTGPHSLVFGAPLAQQLLLPTDDSVVSYDAAAAEVVPRLMVDRTRCLGDVTVPDSGGTTFAGIGGAALSDLAAWGAVVLAADALGASQRLLDLTVEYVGQRVQFGVAVGSFQAVKHAASEMLVAIEGTRAAVQYAAWAVGENVEGAHTDAWVAKSRAARAANLVADKALFLHGAVGYTWEHDMQLLFKRAKSDAVLLGGAGVYEDRIADALQLV</sequence>